<dbReference type="Proteomes" id="UP000031967">
    <property type="component" value="Unassembled WGS sequence"/>
</dbReference>
<evidence type="ECO:0000256" key="2">
    <source>
        <dbReference type="SAM" id="SignalP"/>
    </source>
</evidence>
<keyword evidence="1" id="KW-0472">Membrane</keyword>
<feature type="chain" id="PRO_5046540502" evidence="2">
    <location>
        <begin position="27"/>
        <end position="274"/>
    </location>
</feature>
<organism evidence="3 4">
    <name type="scientific">Gordoniibacillus kamchatkensis</name>
    <dbReference type="NCBI Taxonomy" id="1590651"/>
    <lineage>
        <taxon>Bacteria</taxon>
        <taxon>Bacillati</taxon>
        <taxon>Bacillota</taxon>
        <taxon>Bacilli</taxon>
        <taxon>Bacillales</taxon>
        <taxon>Paenibacillaceae</taxon>
        <taxon>Gordoniibacillus</taxon>
    </lineage>
</organism>
<reference evidence="3 4" key="1">
    <citation type="submission" date="2014-12" db="EMBL/GenBank/DDBJ databases">
        <title>Draft genome sequence of Paenibacillus kamchatkensis strain B-2647.</title>
        <authorList>
            <person name="Karlyshev A.V."/>
            <person name="Kudryashova E.B."/>
        </authorList>
    </citation>
    <scope>NUCLEOTIDE SEQUENCE [LARGE SCALE GENOMIC DNA]</scope>
    <source>
        <strain evidence="3 4">VKM B-2647</strain>
    </source>
</reference>
<dbReference type="EMBL" id="JXAK01000035">
    <property type="protein sequence ID" value="KIL39544.1"/>
    <property type="molecule type" value="Genomic_DNA"/>
</dbReference>
<keyword evidence="1" id="KW-1133">Transmembrane helix</keyword>
<dbReference type="RefSeq" id="WP_041049147.1">
    <property type="nucleotide sequence ID" value="NZ_JXAK01000035.1"/>
</dbReference>
<feature type="transmembrane region" description="Helical" evidence="1">
    <location>
        <begin position="171"/>
        <end position="194"/>
    </location>
</feature>
<keyword evidence="1" id="KW-0812">Transmembrane</keyword>
<feature type="transmembrane region" description="Helical" evidence="1">
    <location>
        <begin position="245"/>
        <end position="271"/>
    </location>
</feature>
<accession>A0ABR5AEV3</accession>
<proteinExistence type="predicted"/>
<gene>
    <name evidence="3" type="ORF">SD70_19260</name>
</gene>
<evidence type="ECO:0000256" key="1">
    <source>
        <dbReference type="SAM" id="Phobius"/>
    </source>
</evidence>
<keyword evidence="2" id="KW-0732">Signal</keyword>
<feature type="signal peptide" evidence="2">
    <location>
        <begin position="1"/>
        <end position="26"/>
    </location>
</feature>
<evidence type="ECO:0000313" key="4">
    <source>
        <dbReference type="Proteomes" id="UP000031967"/>
    </source>
</evidence>
<comment type="caution">
    <text evidence="3">The sequence shown here is derived from an EMBL/GenBank/DDBJ whole genome shotgun (WGS) entry which is preliminary data.</text>
</comment>
<name>A0ABR5AEV3_9BACL</name>
<sequence>MTLLRRIVGILVLVCLCYLPPPSAHAADQGTAISEIEVPVSEQEEVAVIFRNLGAGTDYSRIQLEPNVDHPVSTEHELFTYNPNAGVIAFNRLAFSEATRTSKNRAVEEFVSEVKASKLSLQTQQYLFDRISDGDSDMSRMLIPLVSTTTSADLFTAFGWINPAVPIIRGVLGVVTFVLTLFWTFSTIADLLFIGLPWAREKVYNGGKIWFVSADAKFVIREIETSLGNDEGYKNGYLLYFKRRVFAYIVLALCISYIVLGGLGDIISAILHLF</sequence>
<evidence type="ECO:0000313" key="3">
    <source>
        <dbReference type="EMBL" id="KIL39544.1"/>
    </source>
</evidence>
<protein>
    <submittedName>
        <fullName evidence="3">Uncharacterized protein</fullName>
    </submittedName>
</protein>
<keyword evidence="4" id="KW-1185">Reference proteome</keyword>